<dbReference type="Proteomes" id="UP000075714">
    <property type="component" value="Unassembled WGS sequence"/>
</dbReference>
<sequence length="68" mass="7227">MNASAFLTPNLLNTLAKLQALGGQPMNALLQFYGPPTAGLTAEPRVRIPAPERRMCLGLSLLGVHLEA</sequence>
<name>A0A150GUD0_GONPE</name>
<evidence type="ECO:0000313" key="2">
    <source>
        <dbReference type="Proteomes" id="UP000075714"/>
    </source>
</evidence>
<proteinExistence type="predicted"/>
<dbReference type="EMBL" id="LSYV01000008">
    <property type="protein sequence ID" value="KXZ53353.1"/>
    <property type="molecule type" value="Genomic_DNA"/>
</dbReference>
<accession>A0A150GUD0</accession>
<evidence type="ECO:0000313" key="1">
    <source>
        <dbReference type="EMBL" id="KXZ53353.1"/>
    </source>
</evidence>
<comment type="caution">
    <text evidence="1">The sequence shown here is derived from an EMBL/GenBank/DDBJ whole genome shotgun (WGS) entry which is preliminary data.</text>
</comment>
<protein>
    <submittedName>
        <fullName evidence="1">Uncharacterized protein</fullName>
    </submittedName>
</protein>
<dbReference type="AlphaFoldDB" id="A0A150GUD0"/>
<organism evidence="1 2">
    <name type="scientific">Gonium pectorale</name>
    <name type="common">Green alga</name>
    <dbReference type="NCBI Taxonomy" id="33097"/>
    <lineage>
        <taxon>Eukaryota</taxon>
        <taxon>Viridiplantae</taxon>
        <taxon>Chlorophyta</taxon>
        <taxon>core chlorophytes</taxon>
        <taxon>Chlorophyceae</taxon>
        <taxon>CS clade</taxon>
        <taxon>Chlamydomonadales</taxon>
        <taxon>Volvocaceae</taxon>
        <taxon>Gonium</taxon>
    </lineage>
</organism>
<reference evidence="2" key="1">
    <citation type="journal article" date="2016" name="Nat. Commun.">
        <title>The Gonium pectorale genome demonstrates co-option of cell cycle regulation during the evolution of multicellularity.</title>
        <authorList>
            <person name="Hanschen E.R."/>
            <person name="Marriage T.N."/>
            <person name="Ferris P.J."/>
            <person name="Hamaji T."/>
            <person name="Toyoda A."/>
            <person name="Fujiyama A."/>
            <person name="Neme R."/>
            <person name="Noguchi H."/>
            <person name="Minakuchi Y."/>
            <person name="Suzuki M."/>
            <person name="Kawai-Toyooka H."/>
            <person name="Smith D.R."/>
            <person name="Sparks H."/>
            <person name="Anderson J."/>
            <person name="Bakaric R."/>
            <person name="Luria V."/>
            <person name="Karger A."/>
            <person name="Kirschner M.W."/>
            <person name="Durand P.M."/>
            <person name="Michod R.E."/>
            <person name="Nozaki H."/>
            <person name="Olson B.J."/>
        </authorList>
    </citation>
    <scope>NUCLEOTIDE SEQUENCE [LARGE SCALE GENOMIC DNA]</scope>
    <source>
        <strain evidence="2">NIES-2863</strain>
    </source>
</reference>
<keyword evidence="2" id="KW-1185">Reference proteome</keyword>
<gene>
    <name evidence="1" type="ORF">GPECTOR_7g1249</name>
</gene>